<protein>
    <submittedName>
        <fullName evidence="2">Uncharacterized protein</fullName>
    </submittedName>
</protein>
<accession>A0AAD6XPM9</accession>
<gene>
    <name evidence="2" type="ORF">B0H15DRAFT_988476</name>
</gene>
<proteinExistence type="predicted"/>
<evidence type="ECO:0000256" key="1">
    <source>
        <dbReference type="SAM" id="MobiDB-lite"/>
    </source>
</evidence>
<keyword evidence="3" id="KW-1185">Reference proteome</keyword>
<comment type="caution">
    <text evidence="2">The sequence shown here is derived from an EMBL/GenBank/DDBJ whole genome shotgun (WGS) entry which is preliminary data.</text>
</comment>
<dbReference type="AlphaFoldDB" id="A0AAD6XPM9"/>
<feature type="compositionally biased region" description="Low complexity" evidence="1">
    <location>
        <begin position="23"/>
        <end position="37"/>
    </location>
</feature>
<dbReference type="Proteomes" id="UP001222325">
    <property type="component" value="Unassembled WGS sequence"/>
</dbReference>
<organism evidence="2 3">
    <name type="scientific">Mycena belliarum</name>
    <dbReference type="NCBI Taxonomy" id="1033014"/>
    <lineage>
        <taxon>Eukaryota</taxon>
        <taxon>Fungi</taxon>
        <taxon>Dikarya</taxon>
        <taxon>Basidiomycota</taxon>
        <taxon>Agaricomycotina</taxon>
        <taxon>Agaricomycetes</taxon>
        <taxon>Agaricomycetidae</taxon>
        <taxon>Agaricales</taxon>
        <taxon>Marasmiineae</taxon>
        <taxon>Mycenaceae</taxon>
        <taxon>Mycena</taxon>
    </lineage>
</organism>
<reference evidence="2" key="1">
    <citation type="submission" date="2023-03" db="EMBL/GenBank/DDBJ databases">
        <title>Massive genome expansion in bonnet fungi (Mycena s.s.) driven by repeated elements and novel gene families across ecological guilds.</title>
        <authorList>
            <consortium name="Lawrence Berkeley National Laboratory"/>
            <person name="Harder C.B."/>
            <person name="Miyauchi S."/>
            <person name="Viragh M."/>
            <person name="Kuo A."/>
            <person name="Thoen E."/>
            <person name="Andreopoulos B."/>
            <person name="Lu D."/>
            <person name="Skrede I."/>
            <person name="Drula E."/>
            <person name="Henrissat B."/>
            <person name="Morin E."/>
            <person name="Kohler A."/>
            <person name="Barry K."/>
            <person name="LaButti K."/>
            <person name="Morin E."/>
            <person name="Salamov A."/>
            <person name="Lipzen A."/>
            <person name="Mereny Z."/>
            <person name="Hegedus B."/>
            <person name="Baldrian P."/>
            <person name="Stursova M."/>
            <person name="Weitz H."/>
            <person name="Taylor A."/>
            <person name="Grigoriev I.V."/>
            <person name="Nagy L.G."/>
            <person name="Martin F."/>
            <person name="Kauserud H."/>
        </authorList>
    </citation>
    <scope>NUCLEOTIDE SEQUENCE</scope>
    <source>
        <strain evidence="2">CBHHK173m</strain>
    </source>
</reference>
<name>A0AAD6XPM9_9AGAR</name>
<feature type="compositionally biased region" description="Polar residues" evidence="1">
    <location>
        <begin position="1"/>
        <end position="10"/>
    </location>
</feature>
<evidence type="ECO:0000313" key="3">
    <source>
        <dbReference type="Proteomes" id="UP001222325"/>
    </source>
</evidence>
<feature type="region of interest" description="Disordered" evidence="1">
    <location>
        <begin position="1"/>
        <end position="88"/>
    </location>
</feature>
<evidence type="ECO:0000313" key="2">
    <source>
        <dbReference type="EMBL" id="KAJ7085476.1"/>
    </source>
</evidence>
<sequence length="194" mass="21353">MVVGPTSSEFPQQQQQQPPPPQTIIIQQPPQQQQQQPGMMPSAGFQPTYIPQPSGPPPTIVVADSRRSHSRRSRSRSRSRSSRSSSRSLRRTVSFYRKVVGRGHALVLLGEDAPGLRLLRRVRPFAQSIPFTAAFAFTEPTPNITSADCSYAWTAKLPAIPSSCPGCHRFWPAHSPSRGHDPPFPLALAFAPLL</sequence>
<dbReference type="EMBL" id="JARJCN010000034">
    <property type="protein sequence ID" value="KAJ7085476.1"/>
    <property type="molecule type" value="Genomic_DNA"/>
</dbReference>
<feature type="compositionally biased region" description="Basic residues" evidence="1">
    <location>
        <begin position="68"/>
        <end position="81"/>
    </location>
</feature>